<evidence type="ECO:0000256" key="1">
    <source>
        <dbReference type="SAM" id="Phobius"/>
    </source>
</evidence>
<feature type="transmembrane region" description="Helical" evidence="1">
    <location>
        <begin position="12"/>
        <end position="32"/>
    </location>
</feature>
<keyword evidence="1" id="KW-1133">Transmembrane helix</keyword>
<proteinExistence type="predicted"/>
<gene>
    <name evidence="2" type="ORF">H9810_11445</name>
</gene>
<name>A0A9D2F4R3_9FIRM</name>
<dbReference type="Proteomes" id="UP000824031">
    <property type="component" value="Unassembled WGS sequence"/>
</dbReference>
<protein>
    <submittedName>
        <fullName evidence="2">Uncharacterized protein</fullName>
    </submittedName>
</protein>
<evidence type="ECO:0000313" key="3">
    <source>
        <dbReference type="Proteomes" id="UP000824031"/>
    </source>
</evidence>
<dbReference type="EMBL" id="DXBO01000169">
    <property type="protein sequence ID" value="HIZ49323.1"/>
    <property type="molecule type" value="Genomic_DNA"/>
</dbReference>
<feature type="transmembrane region" description="Helical" evidence="1">
    <location>
        <begin position="99"/>
        <end position="123"/>
    </location>
</feature>
<reference evidence="2" key="2">
    <citation type="submission" date="2021-04" db="EMBL/GenBank/DDBJ databases">
        <authorList>
            <person name="Gilroy R."/>
        </authorList>
    </citation>
    <scope>NUCLEOTIDE SEQUENCE</scope>
    <source>
        <strain evidence="2">3436</strain>
    </source>
</reference>
<comment type="caution">
    <text evidence="2">The sequence shown here is derived from an EMBL/GenBank/DDBJ whole genome shotgun (WGS) entry which is preliminary data.</text>
</comment>
<feature type="transmembrane region" description="Helical" evidence="1">
    <location>
        <begin position="75"/>
        <end position="93"/>
    </location>
</feature>
<evidence type="ECO:0000313" key="2">
    <source>
        <dbReference type="EMBL" id="HIZ49323.1"/>
    </source>
</evidence>
<keyword evidence="1" id="KW-0472">Membrane</keyword>
<organism evidence="2 3">
    <name type="scientific">Candidatus Gemmiger excrementavium</name>
    <dbReference type="NCBI Taxonomy" id="2838608"/>
    <lineage>
        <taxon>Bacteria</taxon>
        <taxon>Bacillati</taxon>
        <taxon>Bacillota</taxon>
        <taxon>Clostridia</taxon>
        <taxon>Eubacteriales</taxon>
        <taxon>Gemmiger</taxon>
    </lineage>
</organism>
<reference evidence="2" key="1">
    <citation type="journal article" date="2021" name="PeerJ">
        <title>Extensive microbial diversity within the chicken gut microbiome revealed by metagenomics and culture.</title>
        <authorList>
            <person name="Gilroy R."/>
            <person name="Ravi A."/>
            <person name="Getino M."/>
            <person name="Pursley I."/>
            <person name="Horton D.L."/>
            <person name="Alikhan N.F."/>
            <person name="Baker D."/>
            <person name="Gharbi K."/>
            <person name="Hall N."/>
            <person name="Watson M."/>
            <person name="Adriaenssens E.M."/>
            <person name="Foster-Nyarko E."/>
            <person name="Jarju S."/>
            <person name="Secka A."/>
            <person name="Antonio M."/>
            <person name="Oren A."/>
            <person name="Chaudhuri R.R."/>
            <person name="La Ragione R."/>
            <person name="Hildebrand F."/>
            <person name="Pallen M.J."/>
        </authorList>
    </citation>
    <scope>NUCLEOTIDE SEQUENCE</scope>
    <source>
        <strain evidence="2">3436</strain>
    </source>
</reference>
<sequence length="136" mass="15519">MGPIRSKSEGILLGMFAVTLAFYLMIFATAFSELPLQISHGHQLLLLTFHFFPMFLLQLLLCLRAKWYMKLLLPLALLAIPGFIFLQIADWAAMGWVFYLIWCIAPVSGAALAWGVWGILQIIKKCRNDQKKSRIF</sequence>
<dbReference type="AlphaFoldDB" id="A0A9D2F4R3"/>
<keyword evidence="1" id="KW-0812">Transmembrane</keyword>
<feature type="transmembrane region" description="Helical" evidence="1">
    <location>
        <begin position="44"/>
        <end position="63"/>
    </location>
</feature>
<accession>A0A9D2F4R3</accession>